<evidence type="ECO:0000313" key="1">
    <source>
        <dbReference type="EMBL" id="MBX62616.1"/>
    </source>
</evidence>
<proteinExistence type="predicted"/>
<dbReference type="EMBL" id="GGEC01082132">
    <property type="protein sequence ID" value="MBX62616.1"/>
    <property type="molecule type" value="Transcribed_RNA"/>
</dbReference>
<organism evidence="1">
    <name type="scientific">Rhizophora mucronata</name>
    <name type="common">Asiatic mangrove</name>
    <dbReference type="NCBI Taxonomy" id="61149"/>
    <lineage>
        <taxon>Eukaryota</taxon>
        <taxon>Viridiplantae</taxon>
        <taxon>Streptophyta</taxon>
        <taxon>Embryophyta</taxon>
        <taxon>Tracheophyta</taxon>
        <taxon>Spermatophyta</taxon>
        <taxon>Magnoliopsida</taxon>
        <taxon>eudicotyledons</taxon>
        <taxon>Gunneridae</taxon>
        <taxon>Pentapetalae</taxon>
        <taxon>rosids</taxon>
        <taxon>fabids</taxon>
        <taxon>Malpighiales</taxon>
        <taxon>Rhizophoraceae</taxon>
        <taxon>Rhizophora</taxon>
    </lineage>
</organism>
<reference evidence="1" key="1">
    <citation type="submission" date="2018-02" db="EMBL/GenBank/DDBJ databases">
        <title>Rhizophora mucronata_Transcriptome.</title>
        <authorList>
            <person name="Meera S.P."/>
            <person name="Sreeshan A."/>
            <person name="Augustine A."/>
        </authorList>
    </citation>
    <scope>NUCLEOTIDE SEQUENCE</scope>
    <source>
        <tissue evidence="1">Leaf</tissue>
    </source>
</reference>
<accession>A0A2P2Q6K7</accession>
<protein>
    <submittedName>
        <fullName evidence="1">Uncharacterized protein</fullName>
    </submittedName>
</protein>
<sequence length="42" mass="4513">MSYRISHIIGTLLLTAPTQPKDDTLGVEACVHAFKILDLGSS</sequence>
<name>A0A2P2Q6K7_RHIMU</name>
<dbReference type="AlphaFoldDB" id="A0A2P2Q6K7"/>